<sequence length="135" mass="15473">MIPSYDIRGKEYLDGPAKYYVVDLGFIDSQLHKSNTNMGARIENLVYLSLLEQGYNVFVGQYEGKEIDFVATNPERTIYVQVTDHIPENSTRETDNLLHIPTGYQKIVVTNRKFDEGMIDGIPIVYITDFLKGKF</sequence>
<dbReference type="GO" id="GO:0016787">
    <property type="term" value="F:hydrolase activity"/>
    <property type="evidence" value="ECO:0007669"/>
    <property type="project" value="UniProtKB-KW"/>
</dbReference>
<dbReference type="AlphaFoldDB" id="C2EQ68"/>
<dbReference type="Proteomes" id="UP000005583">
    <property type="component" value="Unassembled WGS sequence"/>
</dbReference>
<reference evidence="3 4" key="1">
    <citation type="submission" date="2009-01" db="EMBL/GenBank/DDBJ databases">
        <authorList>
            <person name="Qin X."/>
            <person name="Bachman B."/>
            <person name="Battles P."/>
            <person name="Bell A."/>
            <person name="Bess C."/>
            <person name="Bickham C."/>
            <person name="Chaboub L."/>
            <person name="Chen D."/>
            <person name="Coyle M."/>
            <person name="Deiros D.R."/>
            <person name="Dinh H."/>
            <person name="Forbes L."/>
            <person name="Fowler G."/>
            <person name="Francisco L."/>
            <person name="Fu Q."/>
            <person name="Gubbala S."/>
            <person name="Hale W."/>
            <person name="Han Y."/>
            <person name="Hemphill L."/>
            <person name="Highlander S.K."/>
            <person name="Hirani K."/>
            <person name="Hogues M."/>
            <person name="Jackson L."/>
            <person name="Jakkamsetti A."/>
            <person name="Javaid M."/>
            <person name="Jiang H."/>
            <person name="Korchina V."/>
            <person name="Kovar C."/>
            <person name="Lara F."/>
            <person name="Lee S."/>
            <person name="Mata R."/>
            <person name="Mathew T."/>
            <person name="Moen C."/>
            <person name="Morales K."/>
            <person name="Munidasa M."/>
            <person name="Nazareth L."/>
            <person name="Ngo R."/>
            <person name="Nguyen L."/>
            <person name="Okwuonu G."/>
            <person name="Ongeri F."/>
            <person name="Patil S."/>
            <person name="Petrosino J."/>
            <person name="Pham C."/>
            <person name="Pham P."/>
            <person name="Pu L.-L."/>
            <person name="Puazo M."/>
            <person name="Raj R."/>
            <person name="Reid J."/>
            <person name="Rouhana J."/>
            <person name="Saada N."/>
            <person name="Shang Y."/>
            <person name="Simmons D."/>
            <person name="Thornton R."/>
            <person name="Warren J."/>
            <person name="Weissenberger G."/>
            <person name="Zhang J."/>
            <person name="Zhang L."/>
            <person name="Zhou C."/>
            <person name="Zhu D."/>
            <person name="Muzny D."/>
            <person name="Worley K."/>
            <person name="Gibbs R."/>
        </authorList>
    </citation>
    <scope>NUCLEOTIDE SEQUENCE [LARGE SCALE GENOMIC DNA]</scope>
    <source>
        <strain evidence="3 4">DSM 16047</strain>
    </source>
</reference>
<dbReference type="OrthoDB" id="9801684at2"/>
<organism evidence="3 4">
    <name type="scientific">Lactobacillus ultunensis DSM 16047</name>
    <dbReference type="NCBI Taxonomy" id="525365"/>
    <lineage>
        <taxon>Bacteria</taxon>
        <taxon>Bacillati</taxon>
        <taxon>Bacillota</taxon>
        <taxon>Bacilli</taxon>
        <taxon>Lactobacillales</taxon>
        <taxon>Lactobacillaceae</taxon>
        <taxon>Lactobacillus</taxon>
    </lineage>
</organism>
<evidence type="ECO:0000259" key="2">
    <source>
        <dbReference type="Pfam" id="PF13635"/>
    </source>
</evidence>
<dbReference type="SUPFAM" id="SSF52980">
    <property type="entry name" value="Restriction endonuclease-like"/>
    <property type="match status" value="1"/>
</dbReference>
<dbReference type="HOGENOM" id="CLU_041527_5_1_9"/>
<feature type="domain" description="DUF4143" evidence="2">
    <location>
        <begin position="10"/>
        <end position="82"/>
    </location>
</feature>
<dbReference type="PANTHER" id="PTHR33295:SF20">
    <property type="entry name" value="ATPASE"/>
    <property type="match status" value="1"/>
</dbReference>
<evidence type="ECO:0000313" key="4">
    <source>
        <dbReference type="Proteomes" id="UP000005583"/>
    </source>
</evidence>
<dbReference type="EMBL" id="ACGU01000088">
    <property type="protein sequence ID" value="EEJ71355.1"/>
    <property type="molecule type" value="Genomic_DNA"/>
</dbReference>
<dbReference type="RefSeq" id="WP_007127057.1">
    <property type="nucleotide sequence ID" value="NZ_AZFO01000016.1"/>
</dbReference>
<comment type="caution">
    <text evidence="3">The sequence shown here is derived from an EMBL/GenBank/DDBJ whole genome shotgun (WGS) entry which is preliminary data.</text>
</comment>
<proteinExistence type="predicted"/>
<dbReference type="Pfam" id="PF13635">
    <property type="entry name" value="DUF4143"/>
    <property type="match status" value="1"/>
</dbReference>
<dbReference type="eggNOG" id="COG1373">
    <property type="taxonomic scope" value="Bacteria"/>
</dbReference>
<accession>C2EQ68</accession>
<dbReference type="InterPro" id="IPR011335">
    <property type="entry name" value="Restrct_endonuc-II-like"/>
</dbReference>
<protein>
    <recommendedName>
        <fullName evidence="2">DUF4143 domain-containing protein</fullName>
    </recommendedName>
</protein>
<dbReference type="PANTHER" id="PTHR33295">
    <property type="entry name" value="ATPASE"/>
    <property type="match status" value="1"/>
</dbReference>
<evidence type="ECO:0000313" key="3">
    <source>
        <dbReference type="EMBL" id="EEJ71355.1"/>
    </source>
</evidence>
<dbReference type="InterPro" id="IPR025420">
    <property type="entry name" value="DUF4143"/>
</dbReference>
<gene>
    <name evidence="3" type="ORF">HMPREF0548_1814</name>
</gene>
<dbReference type="STRING" id="525365.HMPREF0548_1814"/>
<evidence type="ECO:0000256" key="1">
    <source>
        <dbReference type="ARBA" id="ARBA00022801"/>
    </source>
</evidence>
<keyword evidence="4" id="KW-1185">Reference proteome</keyword>
<name>C2EQ68_9LACO</name>
<keyword evidence="1" id="KW-0378">Hydrolase</keyword>